<dbReference type="Proteomes" id="UP000000646">
    <property type="component" value="Chromosome"/>
</dbReference>
<accession>A0A0H3PH00</accession>
<protein>
    <submittedName>
        <fullName evidence="2">Porin domain protein</fullName>
    </submittedName>
</protein>
<sequence length="63" mass="7609">MKKIFLIGMILNHFVFAAPLDEVFKDIEVSGTVRYRYDIKKEKKYNKKTHRYQNKTQTEITIK</sequence>
<evidence type="ECO:0000256" key="1">
    <source>
        <dbReference type="SAM" id="SignalP"/>
    </source>
</evidence>
<feature type="signal peptide" evidence="1">
    <location>
        <begin position="1"/>
        <end position="17"/>
    </location>
</feature>
<gene>
    <name evidence="2" type="ordered locus">CJJ81176_1040</name>
</gene>
<dbReference type="NCBIfam" id="NF033603">
    <property type="entry name" value="mini-MOMP_1"/>
    <property type="match status" value="1"/>
</dbReference>
<dbReference type="Pfam" id="PF05538">
    <property type="entry name" value="Campylo_MOMP"/>
    <property type="match status" value="1"/>
</dbReference>
<proteinExistence type="predicted"/>
<keyword evidence="1" id="KW-0732">Signal</keyword>
<dbReference type="InterPro" id="IPR008439">
    <property type="entry name" value="Campylo_MOMP"/>
</dbReference>
<reference evidence="3" key="1">
    <citation type="submission" date="2006-12" db="EMBL/GenBank/DDBJ databases">
        <authorList>
            <person name="Fouts D.E."/>
            <person name="Nelson K.E."/>
            <person name="Sebastian Y."/>
        </authorList>
    </citation>
    <scope>NUCLEOTIDE SEQUENCE [LARGE SCALE GENOMIC DNA]</scope>
    <source>
        <strain evidence="3">81-176</strain>
    </source>
</reference>
<dbReference type="KEGG" id="cjj:CJJ81176_1040"/>
<dbReference type="RefSeq" id="WP_002853004.1">
    <property type="nucleotide sequence ID" value="NC_008787.1"/>
</dbReference>
<dbReference type="eggNOG" id="ENOG5032NGJ">
    <property type="taxonomic scope" value="Bacteria"/>
</dbReference>
<dbReference type="AlphaFoldDB" id="A0A0H3PH00"/>
<name>A0A0H3PH00_CAMJJ</name>
<evidence type="ECO:0000313" key="3">
    <source>
        <dbReference type="Proteomes" id="UP000000646"/>
    </source>
</evidence>
<organism evidence="2 3">
    <name type="scientific">Campylobacter jejuni subsp. jejuni serotype O:23/36 (strain 81-176)</name>
    <dbReference type="NCBI Taxonomy" id="354242"/>
    <lineage>
        <taxon>Bacteria</taxon>
        <taxon>Pseudomonadati</taxon>
        <taxon>Campylobacterota</taxon>
        <taxon>Epsilonproteobacteria</taxon>
        <taxon>Campylobacterales</taxon>
        <taxon>Campylobacteraceae</taxon>
        <taxon>Campylobacter</taxon>
    </lineage>
</organism>
<dbReference type="HOGENOM" id="CLU_206394_0_0_7"/>
<evidence type="ECO:0000313" key="2">
    <source>
        <dbReference type="EMBL" id="EAQ72085.1"/>
    </source>
</evidence>
<feature type="chain" id="PRO_5002617033" evidence="1">
    <location>
        <begin position="18"/>
        <end position="63"/>
    </location>
</feature>
<dbReference type="EMBL" id="CP000538">
    <property type="protein sequence ID" value="EAQ72085.1"/>
    <property type="molecule type" value="Genomic_DNA"/>
</dbReference>